<dbReference type="GO" id="GO:0006351">
    <property type="term" value="P:DNA-templated transcription"/>
    <property type="evidence" value="ECO:0007669"/>
    <property type="project" value="InterPro"/>
</dbReference>
<dbReference type="CDD" id="cd12148">
    <property type="entry name" value="fungal_TF_MHR"/>
    <property type="match status" value="1"/>
</dbReference>
<proteinExistence type="predicted"/>
<dbReference type="AlphaFoldDB" id="A0A1L0DKW6"/>
<evidence type="ECO:0000256" key="6">
    <source>
        <dbReference type="SAM" id="MobiDB-lite"/>
    </source>
</evidence>
<evidence type="ECO:0000313" key="8">
    <source>
        <dbReference type="EMBL" id="SGZ53054.1"/>
    </source>
</evidence>
<feature type="compositionally biased region" description="Low complexity" evidence="6">
    <location>
        <begin position="146"/>
        <end position="165"/>
    </location>
</feature>
<feature type="region of interest" description="Disordered" evidence="6">
    <location>
        <begin position="146"/>
        <end position="174"/>
    </location>
</feature>
<dbReference type="OrthoDB" id="4337792at2759"/>
<dbReference type="PANTHER" id="PTHR31069:SF12">
    <property type="entry name" value="TRANSCRIPTION FACTOR DOMAIN-CONTAINING PROTEIN"/>
    <property type="match status" value="1"/>
</dbReference>
<feature type="region of interest" description="Disordered" evidence="6">
    <location>
        <begin position="188"/>
        <end position="208"/>
    </location>
</feature>
<dbReference type="GO" id="GO:0000981">
    <property type="term" value="F:DNA-binding transcription factor activity, RNA polymerase II-specific"/>
    <property type="evidence" value="ECO:0007669"/>
    <property type="project" value="InterPro"/>
</dbReference>
<keyword evidence="3" id="KW-0238">DNA-binding</keyword>
<reference evidence="8 9" key="1">
    <citation type="submission" date="2016-10" db="EMBL/GenBank/DDBJ databases">
        <authorList>
            <person name="de Groot N.N."/>
        </authorList>
    </citation>
    <scope>NUCLEOTIDE SEQUENCE [LARGE SCALE GENOMIC DNA]</scope>
    <source>
        <strain evidence="8 9">CBS 141442</strain>
    </source>
</reference>
<feature type="compositionally biased region" description="Polar residues" evidence="6">
    <location>
        <begin position="457"/>
        <end position="472"/>
    </location>
</feature>
<evidence type="ECO:0000259" key="7">
    <source>
        <dbReference type="PROSITE" id="PS50048"/>
    </source>
</evidence>
<dbReference type="Pfam" id="PF00172">
    <property type="entry name" value="Zn_clus"/>
    <property type="match status" value="1"/>
</dbReference>
<dbReference type="CDD" id="cd00067">
    <property type="entry name" value="GAL4"/>
    <property type="match status" value="1"/>
</dbReference>
<dbReference type="STRING" id="45354.A0A1L0DKW6"/>
<dbReference type="PROSITE" id="PS50048">
    <property type="entry name" value="ZN2_CY6_FUNGAL_2"/>
    <property type="match status" value="1"/>
</dbReference>
<organism evidence="8 9">
    <name type="scientific">Sungouiella intermedia</name>
    <dbReference type="NCBI Taxonomy" id="45354"/>
    <lineage>
        <taxon>Eukaryota</taxon>
        <taxon>Fungi</taxon>
        <taxon>Dikarya</taxon>
        <taxon>Ascomycota</taxon>
        <taxon>Saccharomycotina</taxon>
        <taxon>Pichiomycetes</taxon>
        <taxon>Metschnikowiaceae</taxon>
        <taxon>Sungouiella</taxon>
    </lineage>
</organism>
<dbReference type="InterPro" id="IPR036864">
    <property type="entry name" value="Zn2-C6_fun-type_DNA-bd_sf"/>
</dbReference>
<dbReference type="SMART" id="SM00066">
    <property type="entry name" value="GAL4"/>
    <property type="match status" value="1"/>
</dbReference>
<sequence length="1215" mass="137750">MDASYKKRHRIPASCLVCRKRKSKCDRTRPVCGTCKKKLIAHLCNYEDDALLPANNNTTYLPVAASPRPSIQYGQPAMNPSPHMAHPSFVPPPHGHPHGAPPPNGSHGQMLPLPGIWSATKPQYFDMPHGQISLTHNLLLAGHSQSPQLQHPQHLPQHSLQNPHQNSHPSPLHANAQNRQSFLASHQAMPGFQGNQPPLQHAQQPQQSQPVFQYYQPRDSVSSGSSLNRRGLELAPLVPMRLKLILSITGQPVLSEEKENVTLPQLLELLAYTPNPPQQLSPLSLSASSTIMTTSNSTMQPTGSNILPQAPMMTSSELSPAGTISLASSVPLPPRMLKSMGLQTSSLDDVVFRPPQKRTFEQVDEGKRLKFVTVSIGSNMLQIDADDRMESFSGASHSLMVEGSYWQQQGPISYVGLVKSDPYIKLVRSFTLELFKSEQFSQFVLAKRRRQALMNGSPASQCTMTTSVSGSEDQARSEHSEYSAHFDDGNADDVDSESEVDIETEGGLIVNTILANPKIDRHIDTLPVHFPTLRGIQSLKSIYSSKDEYYAFVKVSVLEILPRKRSVHVALQRFFRYVLPFISFLDEKTFLSEVKLVFNNAYDEDSNAFYTLLKVKNDNHLNVLGQLLLMIRLGYMSLIPNNENDVIYTSSEQELIRDITRFKSDQYISVVNLCIPEEKIQTKSTFKFVQALTLLHFYRSVAPNDCHGLSGSDSQLLFGAIVNHALSIGLNRDPMKFSDIKFISKEPAFVQLWRTLWHYICIMDSLQAMYCGTTLNIPSLDISDVETPDISFLQPENVKFFEHMQTMLESYRRITNKITNLRTKPKVIEVLQETSCLEKLFLEIFGTDFFRDYVCKPASEQIEGEEFDPRKHEDSYMKVNRFICFMHMRSNLSCLYYLIALHYENKLDEDKDAEIGAGIELFKIFIRSVIQLVYIMSYALDNSQELFGRCYDYLITSRIEKSMIKTHNFITSFFIRLVNYKRSLAVEEAKRDGKEPQNESEDFNLRCEVVDSLFTIALIESELFVGNFRVLSKTYINSYKLYVMAYFVLKQCMENPEKLFGTSGDKMEYFHEGTNMLQFLTIPELQSLCKLCEEFRVAKLELIKRQKIHSKIQADSLKKAEKPVTPFDPKDPTKANDVDALDAIIGGTVDIDSTFDVGTANREMYANANTINTYGMLQEKHMHSDFLKEVLDEQSMIGTEELLKLFELYGDLDTL</sequence>
<dbReference type="GO" id="GO:0003677">
    <property type="term" value="F:DNA binding"/>
    <property type="evidence" value="ECO:0007669"/>
    <property type="project" value="UniProtKB-KW"/>
</dbReference>
<dbReference type="EMBL" id="LT635759">
    <property type="protein sequence ID" value="SGZ53054.1"/>
    <property type="molecule type" value="Genomic_DNA"/>
</dbReference>
<dbReference type="SUPFAM" id="SSF57701">
    <property type="entry name" value="Zn2/Cys6 DNA-binding domain"/>
    <property type="match status" value="1"/>
</dbReference>
<feature type="region of interest" description="Disordered" evidence="6">
    <location>
        <begin position="456"/>
        <end position="494"/>
    </location>
</feature>
<dbReference type="Gene3D" id="4.10.240.10">
    <property type="entry name" value="Zn(2)-C6 fungal-type DNA-binding domain"/>
    <property type="match status" value="1"/>
</dbReference>
<keyword evidence="5" id="KW-0539">Nucleus</keyword>
<evidence type="ECO:0000256" key="2">
    <source>
        <dbReference type="ARBA" id="ARBA00023015"/>
    </source>
</evidence>
<dbReference type="PROSITE" id="PS00463">
    <property type="entry name" value="ZN2_CY6_FUNGAL_1"/>
    <property type="match status" value="1"/>
</dbReference>
<gene>
    <name evidence="8" type="ORF">SAMEA4029010_CIC11G00000004510</name>
</gene>
<keyword evidence="9" id="KW-1185">Reference proteome</keyword>
<protein>
    <submittedName>
        <fullName evidence="8">CIC11C00000004510</fullName>
    </submittedName>
</protein>
<feature type="compositionally biased region" description="Low complexity" evidence="6">
    <location>
        <begin position="196"/>
        <end position="208"/>
    </location>
</feature>
<feature type="domain" description="Zn(2)-C6 fungal-type" evidence="7">
    <location>
        <begin position="14"/>
        <end position="46"/>
    </location>
</feature>
<keyword evidence="4" id="KW-0804">Transcription</keyword>
<keyword evidence="2" id="KW-0805">Transcription regulation</keyword>
<dbReference type="Proteomes" id="UP000182334">
    <property type="component" value="Chromosome IV"/>
</dbReference>
<accession>A0A1L0DKW6</accession>
<evidence type="ECO:0000256" key="4">
    <source>
        <dbReference type="ARBA" id="ARBA00023163"/>
    </source>
</evidence>
<dbReference type="PANTHER" id="PTHR31069">
    <property type="entry name" value="OLEATE-ACTIVATED TRANSCRIPTION FACTOR 1-RELATED"/>
    <property type="match status" value="1"/>
</dbReference>
<keyword evidence="1" id="KW-0479">Metal-binding</keyword>
<evidence type="ECO:0000256" key="5">
    <source>
        <dbReference type="ARBA" id="ARBA00023242"/>
    </source>
</evidence>
<feature type="region of interest" description="Disordered" evidence="6">
    <location>
        <begin position="71"/>
        <end position="115"/>
    </location>
</feature>
<evidence type="ECO:0000256" key="3">
    <source>
        <dbReference type="ARBA" id="ARBA00023125"/>
    </source>
</evidence>
<dbReference type="InterPro" id="IPR007219">
    <property type="entry name" value="XnlR_reg_dom"/>
</dbReference>
<dbReference type="InterPro" id="IPR001138">
    <property type="entry name" value="Zn2Cys6_DnaBD"/>
</dbReference>
<dbReference type="InterPro" id="IPR050675">
    <property type="entry name" value="OAF3"/>
</dbReference>
<evidence type="ECO:0000313" key="9">
    <source>
        <dbReference type="Proteomes" id="UP000182334"/>
    </source>
</evidence>
<evidence type="ECO:0000256" key="1">
    <source>
        <dbReference type="ARBA" id="ARBA00022723"/>
    </source>
</evidence>
<dbReference type="GO" id="GO:0008270">
    <property type="term" value="F:zinc ion binding"/>
    <property type="evidence" value="ECO:0007669"/>
    <property type="project" value="InterPro"/>
</dbReference>
<dbReference type="Pfam" id="PF04082">
    <property type="entry name" value="Fungal_trans"/>
    <property type="match status" value="1"/>
</dbReference>
<feature type="compositionally biased region" description="Pro residues" evidence="6">
    <location>
        <begin position="89"/>
        <end position="104"/>
    </location>
</feature>
<feature type="compositionally biased region" description="Basic and acidic residues" evidence="6">
    <location>
        <begin position="473"/>
        <end position="488"/>
    </location>
</feature>
<name>A0A1L0DKW6_9ASCO</name>